<feature type="region of interest" description="Disordered" evidence="1">
    <location>
        <begin position="15"/>
        <end position="45"/>
    </location>
</feature>
<evidence type="ECO:0000313" key="3">
    <source>
        <dbReference type="Proteomes" id="UP001148614"/>
    </source>
</evidence>
<feature type="compositionally biased region" description="Low complexity" evidence="1">
    <location>
        <begin position="59"/>
        <end position="77"/>
    </location>
</feature>
<protein>
    <submittedName>
        <fullName evidence="2">Uncharacterized protein</fullName>
    </submittedName>
</protein>
<gene>
    <name evidence="2" type="ORF">NPX13_g2329</name>
</gene>
<evidence type="ECO:0000256" key="1">
    <source>
        <dbReference type="SAM" id="MobiDB-lite"/>
    </source>
</evidence>
<dbReference type="EMBL" id="JANPWZ010000241">
    <property type="protein sequence ID" value="KAJ3578241.1"/>
    <property type="molecule type" value="Genomic_DNA"/>
</dbReference>
<reference evidence="2" key="1">
    <citation type="submission" date="2022-07" db="EMBL/GenBank/DDBJ databases">
        <title>Genome Sequence of Xylaria arbuscula.</title>
        <authorList>
            <person name="Buettner E."/>
        </authorList>
    </citation>
    <scope>NUCLEOTIDE SEQUENCE</scope>
    <source>
        <strain evidence="2">VT107</strain>
    </source>
</reference>
<accession>A0A9W8NK95</accession>
<dbReference type="Proteomes" id="UP001148614">
    <property type="component" value="Unassembled WGS sequence"/>
</dbReference>
<sequence>MAVAIRAESASAWCHENTTVHGSEPSHPPPSASNESFEAAPPPILSRCSSTSSLASLYSTCSNDSSSTTDSSSPDESFPIIGILKKPKPPRRRRRFNSTGSTSSNQQQQRDASPSQSQCDNDGSRLDAFQDATVKFKTFILNGAKHTNRHRIGENQENGHDAQEEDEGYYWNSDEDEDDYDDTSDCDIVFERHVTFTDPIATDLVNGAPVAPSPHSRAEWKAMRARERLEMSLERMRILLHKDTWDNKMRRMRRKTHERTYSPRTNLSVRRSMKTRFARLDPKTGEKVGGPRLLGDGRWVVEGRKKRRNQRRSQGEVYVECD</sequence>
<feature type="compositionally biased region" description="Basic residues" evidence="1">
    <location>
        <begin position="85"/>
        <end position="96"/>
    </location>
</feature>
<proteinExistence type="predicted"/>
<evidence type="ECO:0000313" key="2">
    <source>
        <dbReference type="EMBL" id="KAJ3578241.1"/>
    </source>
</evidence>
<feature type="compositionally biased region" description="Polar residues" evidence="1">
    <location>
        <begin position="110"/>
        <end position="121"/>
    </location>
</feature>
<dbReference type="AlphaFoldDB" id="A0A9W8NK95"/>
<comment type="caution">
    <text evidence="2">The sequence shown here is derived from an EMBL/GenBank/DDBJ whole genome shotgun (WGS) entry which is preliminary data.</text>
</comment>
<feature type="compositionally biased region" description="Low complexity" evidence="1">
    <location>
        <begin position="97"/>
        <end position="109"/>
    </location>
</feature>
<keyword evidence="3" id="KW-1185">Reference proteome</keyword>
<organism evidence="2 3">
    <name type="scientific">Xylaria arbuscula</name>
    <dbReference type="NCBI Taxonomy" id="114810"/>
    <lineage>
        <taxon>Eukaryota</taxon>
        <taxon>Fungi</taxon>
        <taxon>Dikarya</taxon>
        <taxon>Ascomycota</taxon>
        <taxon>Pezizomycotina</taxon>
        <taxon>Sordariomycetes</taxon>
        <taxon>Xylariomycetidae</taxon>
        <taxon>Xylariales</taxon>
        <taxon>Xylariaceae</taxon>
        <taxon>Xylaria</taxon>
    </lineage>
</organism>
<feature type="region of interest" description="Disordered" evidence="1">
    <location>
        <begin position="59"/>
        <end position="124"/>
    </location>
</feature>
<name>A0A9W8NK95_9PEZI</name>